<dbReference type="InterPro" id="IPR011006">
    <property type="entry name" value="CheY-like_superfamily"/>
</dbReference>
<dbReference type="InterPro" id="IPR001789">
    <property type="entry name" value="Sig_transdc_resp-reg_receiver"/>
</dbReference>
<organism evidence="4 5">
    <name type="scientific">Candidatus Nitronauta litoralis</name>
    <dbReference type="NCBI Taxonomy" id="2705533"/>
    <lineage>
        <taxon>Bacteria</taxon>
        <taxon>Pseudomonadati</taxon>
        <taxon>Nitrospinota/Tectimicrobiota group</taxon>
        <taxon>Nitrospinota</taxon>
        <taxon>Nitrospinia</taxon>
        <taxon>Nitrospinales</taxon>
        <taxon>Nitrospinaceae</taxon>
        <taxon>Candidatus Nitronauta</taxon>
    </lineage>
</organism>
<dbReference type="SUPFAM" id="SSF52172">
    <property type="entry name" value="CheY-like"/>
    <property type="match status" value="1"/>
</dbReference>
<dbReference type="PANTHER" id="PTHR45339">
    <property type="entry name" value="HYBRID SIGNAL TRANSDUCTION HISTIDINE KINASE J"/>
    <property type="match status" value="1"/>
</dbReference>
<evidence type="ECO:0000313" key="5">
    <source>
        <dbReference type="Proteomes" id="UP000594688"/>
    </source>
</evidence>
<dbReference type="Proteomes" id="UP000594688">
    <property type="component" value="Chromosome"/>
</dbReference>
<evidence type="ECO:0000256" key="1">
    <source>
        <dbReference type="ARBA" id="ARBA00022553"/>
    </source>
</evidence>
<dbReference type="Pfam" id="PF00072">
    <property type="entry name" value="Response_reg"/>
    <property type="match status" value="1"/>
</dbReference>
<dbReference type="SMART" id="SM00448">
    <property type="entry name" value="REC"/>
    <property type="match status" value="1"/>
</dbReference>
<reference evidence="4 5" key="1">
    <citation type="submission" date="2020-02" db="EMBL/GenBank/DDBJ databases">
        <title>Genomic and physiological characterization of two novel Nitrospinaceae genera.</title>
        <authorList>
            <person name="Mueller A.J."/>
            <person name="Jung M.-Y."/>
            <person name="Strachan C.R."/>
            <person name="Herbold C.W."/>
            <person name="Kirkegaard R.H."/>
            <person name="Daims H."/>
        </authorList>
    </citation>
    <scope>NUCLEOTIDE SEQUENCE [LARGE SCALE GENOMIC DNA]</scope>
    <source>
        <strain evidence="4">EB</strain>
    </source>
</reference>
<dbReference type="CDD" id="cd17546">
    <property type="entry name" value="REC_hyHK_CKI1_RcsC-like"/>
    <property type="match status" value="1"/>
</dbReference>
<gene>
    <name evidence="4" type="ORF">G3M70_06055</name>
</gene>
<feature type="domain" description="Response regulatory" evidence="3">
    <location>
        <begin position="11"/>
        <end position="130"/>
    </location>
</feature>
<evidence type="ECO:0000256" key="2">
    <source>
        <dbReference type="PROSITE-ProRule" id="PRU00169"/>
    </source>
</evidence>
<evidence type="ECO:0000313" key="4">
    <source>
        <dbReference type="EMBL" id="QPJ61473.1"/>
    </source>
</evidence>
<dbReference type="PROSITE" id="PS50110">
    <property type="entry name" value="RESPONSE_REGULATORY"/>
    <property type="match status" value="1"/>
</dbReference>
<proteinExistence type="predicted"/>
<dbReference type="GO" id="GO:0000160">
    <property type="term" value="P:phosphorelay signal transduction system"/>
    <property type="evidence" value="ECO:0007669"/>
    <property type="project" value="InterPro"/>
</dbReference>
<dbReference type="KEGG" id="nli:G3M70_06055"/>
<accession>A0A7T0G026</accession>
<protein>
    <submittedName>
        <fullName evidence="4">Response regulator</fullName>
    </submittedName>
</protein>
<dbReference type="Gene3D" id="3.40.50.2300">
    <property type="match status" value="1"/>
</dbReference>
<keyword evidence="1 2" id="KW-0597">Phosphoprotein</keyword>
<sequence>MPTPASLPGFKILLAEDNALNQDLAKRLLTKRGHNVTVVENGKLALEQLEQETFDLVLMDLEMPVMDGFEATQQIHERAKGESGFQLPVIAMTAYDQDEMKKEIAAARFDGVINKPFIPKELDADIRAIVDKAR</sequence>
<dbReference type="EMBL" id="CP048685">
    <property type="protein sequence ID" value="QPJ61473.1"/>
    <property type="molecule type" value="Genomic_DNA"/>
</dbReference>
<evidence type="ECO:0000259" key="3">
    <source>
        <dbReference type="PROSITE" id="PS50110"/>
    </source>
</evidence>
<name>A0A7T0G026_9BACT</name>
<feature type="modified residue" description="4-aspartylphosphate" evidence="2">
    <location>
        <position position="60"/>
    </location>
</feature>
<dbReference type="PANTHER" id="PTHR45339:SF3">
    <property type="entry name" value="HISTIDINE KINASE"/>
    <property type="match status" value="1"/>
</dbReference>
<dbReference type="AlphaFoldDB" id="A0A7T0G026"/>